<dbReference type="Proteomes" id="UP000193719">
    <property type="component" value="Unassembled WGS sequence"/>
</dbReference>
<evidence type="ECO:0000313" key="3">
    <source>
        <dbReference type="EMBL" id="ORX50394.1"/>
    </source>
</evidence>
<dbReference type="Pfam" id="PF13889">
    <property type="entry name" value="Chromosome_seg"/>
    <property type="match status" value="1"/>
</dbReference>
<feature type="region of interest" description="Disordered" evidence="1">
    <location>
        <begin position="1"/>
        <end position="25"/>
    </location>
</feature>
<sequence>MKMTNNNDAIGNGEGGGTIKNKISNSNSSQINQSIVKLLSSNNSSPSSLPIMKSSSITYVTSETTTSSLINSTLTPNQIINNVENEIIKRDSNDIKSANQIKYDESFSITNGINKATQYNKSPKHTTRSNSTHSLDEYYSSSPIPTPKARSITKSNTIPLPSYSFNTNNSSNSSLSNIDECLNEYGYFYSEEELDTYKNVANFICKIAQLILRSRVGLSYNHNYNIKINKKNKNKETPIDKNSSSLNSCTNSFSNMCIEATYASSISSNESQTQFIPYSLNSSYNSSFDNSYTSTKILNSMNSFNRDNNFHIPTPSIDNIKQLHNLLIDRIPFWKNRIPINIDIFANKCDYGKKGNEGYRRRSNEYSYSNDLDKDYESSFNKVSDFQSSSTRVRSSSISNIYPTFKKTPSTSSSNKFNNKRLLERWVVSYELNDELESITKGRNSKIDTTDFILLVQSLYSYIRLMPLHSLLSDNSIKKTDLQYCISTADGFLLLPLLEEQNNDIEYCHIGSSGFDLSAKLKVYKFNKASTNLGNLNISVVYDANVNNKNPAVYPSNYSHIHSKSLSTISSSFLCNDTNLNTQAFNKVNSNQLNISNSLSSCDKSISKSNNDLNDSSVKTITVEDKTSKDKKDEKSDTPTDDESSSPNSRRKSCPTIGSPFPSPKTHTKVLSLTQNKYSNQTQNPLFSSTPNLIHKLVNKQRLEKYSSSVHSLSDNNSLSSQSNLLLSGFNYKKSNVTDFNKNKILGQESPSNKSLYHSYPAHSNRNNSYQNNSMELFGSLVGSYEESILSGRMSTLPSKPIKFISEIGVIGFGKCHPRLKCPPHINITFPVYFYEIPDQNDFFTTPYVGTVDIEQYLQKQYLIKQQKLQQKQQESQSISLKDEPEEKLNIDQTTTESVILTSMNKVENENQNNKNNSLIPSSTILLNNEPMLARTSSSSSLNGLSSKFPGYRIPYKGQIQVIIKNPSKTAVKVFLIPYDFHDMPPNSKTFIRQKSYLKDSRNPKDPKSSLRYAIQLQFVSPSKKRLYLCKTLRVVFAHKAPEKDEKLYTISDGPINPKYIPIVDINNKNYSQNSNDYSQEKFIGGTKSIMKPNEKGSSISKDESNVFSSSYSSRRRSSFGSNMMMLAEMGVNLGDYSVSPVKPILIHQHRQTTSGGNYSSINSGSYVSNNLNGLGIYTPTTSTTSTKITKPLYFKGNSPNVCPFDIHKRNDPKDISQEDINLVQPPLPYFSNSSKTLKYLHTHQYSYLSKNLEHLSNKLPPKAEESIIGTSYDLSNPNYSSGGLTKSVNDIEEEDYYSKSSKSTTGLSNFTTKRSLRKLTESSLNDDNTDNEGREEESNSLSSTQLKVFNYIN</sequence>
<proteinExistence type="predicted"/>
<dbReference type="PANTHER" id="PTHR13199">
    <property type="entry name" value="GH03947P"/>
    <property type="match status" value="1"/>
</dbReference>
<dbReference type="STRING" id="1754191.A0A1Y1VBF2"/>
<dbReference type="Gene3D" id="3.30.900.10">
    <property type="entry name" value="HORMA domain"/>
    <property type="match status" value="1"/>
</dbReference>
<feature type="compositionally biased region" description="Basic and acidic residues" evidence="1">
    <location>
        <begin position="622"/>
        <end position="638"/>
    </location>
</feature>
<protein>
    <recommendedName>
        <fullName evidence="2">Atos-like conserved domain-containing protein</fullName>
    </recommendedName>
</protein>
<feature type="compositionally biased region" description="Polar residues" evidence="1">
    <location>
        <begin position="128"/>
        <end position="143"/>
    </location>
</feature>
<dbReference type="EMBL" id="MCFH01000021">
    <property type="protein sequence ID" value="ORX50394.1"/>
    <property type="molecule type" value="Genomic_DNA"/>
</dbReference>
<dbReference type="InterPro" id="IPR033473">
    <property type="entry name" value="Atos-like_C"/>
</dbReference>
<comment type="caution">
    <text evidence="3">The sequence shown here is derived from an EMBL/GenBank/DDBJ whole genome shotgun (WGS) entry which is preliminary data.</text>
</comment>
<reference evidence="3 4" key="2">
    <citation type="submission" date="2016-08" db="EMBL/GenBank/DDBJ databases">
        <title>Pervasive Adenine N6-methylation of Active Genes in Fungi.</title>
        <authorList>
            <consortium name="DOE Joint Genome Institute"/>
            <person name="Mondo S.J."/>
            <person name="Dannebaum R.O."/>
            <person name="Kuo R.C."/>
            <person name="Labutti K."/>
            <person name="Haridas S."/>
            <person name="Kuo A."/>
            <person name="Salamov A."/>
            <person name="Ahrendt S.R."/>
            <person name="Lipzen A."/>
            <person name="Sullivan W."/>
            <person name="Andreopoulos W.B."/>
            <person name="Clum A."/>
            <person name="Lindquist E."/>
            <person name="Daum C."/>
            <person name="Ramamoorthy G.K."/>
            <person name="Gryganskyi A."/>
            <person name="Culley D."/>
            <person name="Magnuson J.K."/>
            <person name="James T.Y."/>
            <person name="O'Malley M.A."/>
            <person name="Stajich J.E."/>
            <person name="Spatafora J.W."/>
            <person name="Visel A."/>
            <person name="Grigoriev I.V."/>
        </authorList>
    </citation>
    <scope>NUCLEOTIDE SEQUENCE [LARGE SCALE GENOMIC DNA]</scope>
    <source>
        <strain evidence="4">finn</strain>
    </source>
</reference>
<keyword evidence="4" id="KW-1185">Reference proteome</keyword>
<evidence type="ECO:0000313" key="4">
    <source>
        <dbReference type="Proteomes" id="UP000193719"/>
    </source>
</evidence>
<dbReference type="InterPro" id="IPR025261">
    <property type="entry name" value="Atos-like_cons_dom"/>
</dbReference>
<feature type="domain" description="Atos-like conserved" evidence="2">
    <location>
        <begin position="781"/>
        <end position="849"/>
    </location>
</feature>
<gene>
    <name evidence="3" type="ORF">BCR36DRAFT_327208</name>
</gene>
<feature type="region of interest" description="Disordered" evidence="1">
    <location>
        <begin position="1322"/>
        <end position="1343"/>
    </location>
</feature>
<feature type="region of interest" description="Disordered" evidence="1">
    <location>
        <begin position="606"/>
        <end position="668"/>
    </location>
</feature>
<evidence type="ECO:0000256" key="1">
    <source>
        <dbReference type="SAM" id="MobiDB-lite"/>
    </source>
</evidence>
<feature type="region of interest" description="Disordered" evidence="1">
    <location>
        <begin position="117"/>
        <end position="152"/>
    </location>
</feature>
<organism evidence="3 4">
    <name type="scientific">Piromyces finnis</name>
    <dbReference type="NCBI Taxonomy" id="1754191"/>
    <lineage>
        <taxon>Eukaryota</taxon>
        <taxon>Fungi</taxon>
        <taxon>Fungi incertae sedis</taxon>
        <taxon>Chytridiomycota</taxon>
        <taxon>Chytridiomycota incertae sedis</taxon>
        <taxon>Neocallimastigomycetes</taxon>
        <taxon>Neocallimastigales</taxon>
        <taxon>Neocallimastigaceae</taxon>
        <taxon>Piromyces</taxon>
    </lineage>
</organism>
<accession>A0A1Y1VBF2</accession>
<dbReference type="SMART" id="SM01177">
    <property type="entry name" value="DUF4210"/>
    <property type="match status" value="1"/>
</dbReference>
<name>A0A1Y1VBF2_9FUNG</name>
<reference evidence="3 4" key="1">
    <citation type="submission" date="2016-08" db="EMBL/GenBank/DDBJ databases">
        <title>Genomes of anaerobic fungi encode conserved fungal cellulosomes for biomass hydrolysis.</title>
        <authorList>
            <consortium name="DOE Joint Genome Institute"/>
            <person name="Haitjema C.H."/>
            <person name="Gilmore S.P."/>
            <person name="Henske J.K."/>
            <person name="Solomon K.V."/>
            <person name="De Groot R."/>
            <person name="Kuo A."/>
            <person name="Mondo S.J."/>
            <person name="Salamov A.A."/>
            <person name="Labutti K."/>
            <person name="Zhao Z."/>
            <person name="Chiniquy J."/>
            <person name="Barry K."/>
            <person name="Brewer H.M."/>
            <person name="Purvine S.O."/>
            <person name="Wright A.T."/>
            <person name="Boxma B."/>
            <person name="Van Alen T."/>
            <person name="Hackstein J.H."/>
            <person name="Baker S.E."/>
            <person name="Grigoriev I.V."/>
            <person name="O'Malley M.A."/>
        </authorList>
    </citation>
    <scope>NUCLEOTIDE SEQUENCE [LARGE SCALE GENOMIC DNA]</scope>
    <source>
        <strain evidence="4">finn</strain>
    </source>
</reference>
<dbReference type="InterPro" id="IPR036570">
    <property type="entry name" value="HORMA_dom_sf"/>
</dbReference>
<dbReference type="OrthoDB" id="8625101at2759"/>
<evidence type="ECO:0000259" key="2">
    <source>
        <dbReference type="SMART" id="SM01177"/>
    </source>
</evidence>
<dbReference type="PANTHER" id="PTHR13199:SF11">
    <property type="entry name" value="PROTEIN ATOSSA"/>
    <property type="match status" value="1"/>
</dbReference>
<dbReference type="Pfam" id="PF13915">
    <property type="entry name" value="DUF4210"/>
    <property type="match status" value="1"/>
</dbReference>
<dbReference type="InterPro" id="IPR051506">
    <property type="entry name" value="ATOS_Transcription_Regulators"/>
</dbReference>